<dbReference type="EMBL" id="AANC01000001">
    <property type="protein sequence ID" value="EAQ51508.1"/>
    <property type="molecule type" value="Genomic_DNA"/>
</dbReference>
<name>A3XGT5_LEEBM</name>
<accession>A3XGT5</accession>
<dbReference type="eggNOG" id="ENOG50333UQ">
    <property type="taxonomic scope" value="Bacteria"/>
</dbReference>
<comment type="caution">
    <text evidence="1">The sequence shown here is derived from an EMBL/GenBank/DDBJ whole genome shotgun (WGS) entry which is preliminary data.</text>
</comment>
<dbReference type="OrthoDB" id="1179307at2"/>
<keyword evidence="2" id="KW-1185">Reference proteome</keyword>
<gene>
    <name evidence="1" type="ORF">MED217_18235</name>
</gene>
<dbReference type="STRING" id="398720.MED217_18235"/>
<dbReference type="HOGENOM" id="CLU_180673_0_0_10"/>
<dbReference type="Proteomes" id="UP000001601">
    <property type="component" value="Unassembled WGS sequence"/>
</dbReference>
<dbReference type="AlphaFoldDB" id="A3XGT5"/>
<sequence length="81" mass="9499">MKKMRKLIDLDPEVIQILDEEAKAQNRSLKSLIEKTVTEKAHRVSEPSESYKRMMDDMLTKLDQGNLKFTSAEEVLKRYEV</sequence>
<reference evidence="1 2" key="1">
    <citation type="journal article" date="2007" name="Nature">
        <title>Light stimulates growth of proteorhodopsin-containing marine Flavobacteria.</title>
        <authorList>
            <person name="Gomez-Consarnau L."/>
            <person name="Gonzalez J.M."/>
            <person name="Coll-Llado M."/>
            <person name="Gourdon P."/>
            <person name="Pascher T."/>
            <person name="Neutze R."/>
            <person name="Pedros-Alio C."/>
            <person name="Pinhassi J."/>
        </authorList>
    </citation>
    <scope>NUCLEOTIDE SEQUENCE [LARGE SCALE GENOMIC DNA]</scope>
    <source>
        <strain evidence="1 2">MED217</strain>
    </source>
</reference>
<proteinExistence type="predicted"/>
<protein>
    <submittedName>
        <fullName evidence="1">Uncharacterized protein</fullName>
    </submittedName>
</protein>
<evidence type="ECO:0000313" key="1">
    <source>
        <dbReference type="EMBL" id="EAQ51508.1"/>
    </source>
</evidence>
<evidence type="ECO:0000313" key="2">
    <source>
        <dbReference type="Proteomes" id="UP000001601"/>
    </source>
</evidence>
<organism evidence="1 2">
    <name type="scientific">Leeuwenhoekiella blandensis (strain CECT 7118 / CCUG 51940 / KCTC 22103 / MED217)</name>
    <name type="common">Flavobacterium sp. (strain MED217)</name>
    <dbReference type="NCBI Taxonomy" id="398720"/>
    <lineage>
        <taxon>Bacteria</taxon>
        <taxon>Pseudomonadati</taxon>
        <taxon>Bacteroidota</taxon>
        <taxon>Flavobacteriia</taxon>
        <taxon>Flavobacteriales</taxon>
        <taxon>Flavobacteriaceae</taxon>
        <taxon>Leeuwenhoekiella</taxon>
    </lineage>
</organism>